<name>A0AAD4MVC0_9BILA</name>
<keyword evidence="1" id="KW-0732">Signal</keyword>
<dbReference type="Proteomes" id="UP001201812">
    <property type="component" value="Unassembled WGS sequence"/>
</dbReference>
<protein>
    <recommendedName>
        <fullName evidence="4">Secreted protein</fullName>
    </recommendedName>
</protein>
<evidence type="ECO:0000256" key="1">
    <source>
        <dbReference type="SAM" id="SignalP"/>
    </source>
</evidence>
<organism evidence="2 3">
    <name type="scientific">Ditylenchus destructor</name>
    <dbReference type="NCBI Taxonomy" id="166010"/>
    <lineage>
        <taxon>Eukaryota</taxon>
        <taxon>Metazoa</taxon>
        <taxon>Ecdysozoa</taxon>
        <taxon>Nematoda</taxon>
        <taxon>Chromadorea</taxon>
        <taxon>Rhabditida</taxon>
        <taxon>Tylenchina</taxon>
        <taxon>Tylenchomorpha</taxon>
        <taxon>Sphaerularioidea</taxon>
        <taxon>Anguinidae</taxon>
        <taxon>Anguininae</taxon>
        <taxon>Ditylenchus</taxon>
    </lineage>
</organism>
<feature type="chain" id="PRO_5041996546" description="Secreted protein" evidence="1">
    <location>
        <begin position="21"/>
        <end position="201"/>
    </location>
</feature>
<dbReference type="EMBL" id="JAKKPZ010000097">
    <property type="protein sequence ID" value="KAI1702529.1"/>
    <property type="molecule type" value="Genomic_DNA"/>
</dbReference>
<gene>
    <name evidence="2" type="ORF">DdX_15428</name>
</gene>
<reference evidence="2" key="1">
    <citation type="submission" date="2022-01" db="EMBL/GenBank/DDBJ databases">
        <title>Genome Sequence Resource for Two Populations of Ditylenchus destructor, the Migratory Endoparasitic Phytonematode.</title>
        <authorList>
            <person name="Zhang H."/>
            <person name="Lin R."/>
            <person name="Xie B."/>
        </authorList>
    </citation>
    <scope>NUCLEOTIDE SEQUENCE</scope>
    <source>
        <strain evidence="2">BazhouSP</strain>
    </source>
</reference>
<evidence type="ECO:0000313" key="2">
    <source>
        <dbReference type="EMBL" id="KAI1702529.1"/>
    </source>
</evidence>
<sequence length="201" mass="22003">MVLAKYFALLLCYFSASILGSPINAITNSSHDSVRSKPVANITKPINYIIPEVRCAANELMTLLILHTNGTLQVGCEKIPCGKLSEVPSFEETQSLPGVYSNPHLSSLNSCLKKYEEPVDYAPTAIRPSVDSKSFIVSCSKIGGLDVSTQNDESTEWAFRGYHFEGGRNKSYDPSNFEFVADIGANKGLLFVDVAEILCWP</sequence>
<dbReference type="AlphaFoldDB" id="A0AAD4MVC0"/>
<feature type="signal peptide" evidence="1">
    <location>
        <begin position="1"/>
        <end position="20"/>
    </location>
</feature>
<proteinExistence type="predicted"/>
<keyword evidence="3" id="KW-1185">Reference proteome</keyword>
<accession>A0AAD4MVC0</accession>
<comment type="caution">
    <text evidence="2">The sequence shown here is derived from an EMBL/GenBank/DDBJ whole genome shotgun (WGS) entry which is preliminary data.</text>
</comment>
<evidence type="ECO:0000313" key="3">
    <source>
        <dbReference type="Proteomes" id="UP001201812"/>
    </source>
</evidence>
<evidence type="ECO:0008006" key="4">
    <source>
        <dbReference type="Google" id="ProtNLM"/>
    </source>
</evidence>